<dbReference type="AlphaFoldDB" id="A0A7X0HTR9"/>
<organism evidence="1 2">
    <name type="scientific">Bacillus benzoevorans</name>
    <dbReference type="NCBI Taxonomy" id="1456"/>
    <lineage>
        <taxon>Bacteria</taxon>
        <taxon>Bacillati</taxon>
        <taxon>Bacillota</taxon>
        <taxon>Bacilli</taxon>
        <taxon>Bacillales</taxon>
        <taxon>Bacillaceae</taxon>
        <taxon>Bacillus</taxon>
    </lineage>
</organism>
<sequence length="132" mass="15818">MNSETEGKIRHIIKDINNNGLNWKMGKGIEHLKKRIKRHHIPEDFTMEAYERLIIDIINYKENEIYLYYLKGYEQNYYVFANPEIKWLVIIGENTVMESAFKIDKKPYHVYLSESRGFTYLGTVKEVLEHES</sequence>
<dbReference type="EMBL" id="JACHGK010000013">
    <property type="protein sequence ID" value="MBB6446719.1"/>
    <property type="molecule type" value="Genomic_DNA"/>
</dbReference>
<proteinExistence type="predicted"/>
<dbReference type="Proteomes" id="UP000531594">
    <property type="component" value="Unassembled WGS sequence"/>
</dbReference>
<dbReference type="RefSeq" id="WP_184527976.1">
    <property type="nucleotide sequence ID" value="NZ_JACHGK010000013.1"/>
</dbReference>
<comment type="caution">
    <text evidence="1">The sequence shown here is derived from an EMBL/GenBank/DDBJ whole genome shotgun (WGS) entry which is preliminary data.</text>
</comment>
<protein>
    <submittedName>
        <fullName evidence="1">Uncharacterized protein</fullName>
    </submittedName>
</protein>
<gene>
    <name evidence="1" type="ORF">HNR53_003383</name>
</gene>
<reference evidence="1 2" key="1">
    <citation type="submission" date="2020-08" db="EMBL/GenBank/DDBJ databases">
        <title>Genomic Encyclopedia of Type Strains, Phase IV (KMG-IV): sequencing the most valuable type-strain genomes for metagenomic binning, comparative biology and taxonomic classification.</title>
        <authorList>
            <person name="Goeker M."/>
        </authorList>
    </citation>
    <scope>NUCLEOTIDE SEQUENCE [LARGE SCALE GENOMIC DNA]</scope>
    <source>
        <strain evidence="1 2">DSM 5391</strain>
    </source>
</reference>
<name>A0A7X0HTR9_9BACI</name>
<accession>A0A7X0HTR9</accession>
<evidence type="ECO:0000313" key="2">
    <source>
        <dbReference type="Proteomes" id="UP000531594"/>
    </source>
</evidence>
<keyword evidence="2" id="KW-1185">Reference proteome</keyword>
<evidence type="ECO:0000313" key="1">
    <source>
        <dbReference type="EMBL" id="MBB6446719.1"/>
    </source>
</evidence>